<dbReference type="AlphaFoldDB" id="A0A7X1KMC3"/>
<feature type="transmembrane region" description="Helical" evidence="1">
    <location>
        <begin position="21"/>
        <end position="44"/>
    </location>
</feature>
<comment type="caution">
    <text evidence="3">The sequence shown here is derived from an EMBL/GenBank/DDBJ whole genome shotgun (WGS) entry which is preliminary data.</text>
</comment>
<accession>A0A7X1KMC3</accession>
<feature type="transmembrane region" description="Helical" evidence="1">
    <location>
        <begin position="172"/>
        <end position="197"/>
    </location>
</feature>
<dbReference type="Proteomes" id="UP000566813">
    <property type="component" value="Unassembled WGS sequence"/>
</dbReference>
<keyword evidence="1" id="KW-1133">Transmembrane helix</keyword>
<feature type="transmembrane region" description="Helical" evidence="1">
    <location>
        <begin position="110"/>
        <end position="133"/>
    </location>
</feature>
<sequence>MTRFSIRAVLGRTFSIIGKSLTSVGVLIIGTQSIMMAIQFAFIRPMMMNAMAGPDSALGIFSSGTYWFVLIASFGLFSILFASATHGFLITGEGKRAEFADCLRTGIYKALPVFALMLLWALGVWVGMILLIVPGLILMTMWSVSLPSLVSGDSGVIGSFGRSRELTKGSRWKIFALILLFAVVYYVLYFTLMGAVVSGVRPGELSAAMAASMSPAMLAGSLILTTVMLFLFPALLTSIYLETTRGRAGSMGEPLEEVFA</sequence>
<feature type="domain" description="DUF7847" evidence="2">
    <location>
        <begin position="61"/>
        <end position="241"/>
    </location>
</feature>
<feature type="transmembrane region" description="Helical" evidence="1">
    <location>
        <begin position="139"/>
        <end position="160"/>
    </location>
</feature>
<dbReference type="Pfam" id="PF25231">
    <property type="entry name" value="DUF7847"/>
    <property type="match status" value="1"/>
</dbReference>
<proteinExistence type="predicted"/>
<evidence type="ECO:0000259" key="2">
    <source>
        <dbReference type="Pfam" id="PF25231"/>
    </source>
</evidence>
<protein>
    <recommendedName>
        <fullName evidence="2">DUF7847 domain-containing protein</fullName>
    </recommendedName>
</protein>
<evidence type="ECO:0000313" key="4">
    <source>
        <dbReference type="Proteomes" id="UP000566813"/>
    </source>
</evidence>
<organism evidence="3 4">
    <name type="scientific">Novosphingobium flavum</name>
    <dbReference type="NCBI Taxonomy" id="1778672"/>
    <lineage>
        <taxon>Bacteria</taxon>
        <taxon>Pseudomonadati</taxon>
        <taxon>Pseudomonadota</taxon>
        <taxon>Alphaproteobacteria</taxon>
        <taxon>Sphingomonadales</taxon>
        <taxon>Sphingomonadaceae</taxon>
        <taxon>Novosphingobium</taxon>
    </lineage>
</organism>
<evidence type="ECO:0000256" key="1">
    <source>
        <dbReference type="SAM" id="Phobius"/>
    </source>
</evidence>
<evidence type="ECO:0000313" key="3">
    <source>
        <dbReference type="EMBL" id="MBC2666165.1"/>
    </source>
</evidence>
<feature type="transmembrane region" description="Helical" evidence="1">
    <location>
        <begin position="217"/>
        <end position="241"/>
    </location>
</feature>
<dbReference type="RefSeq" id="WP_185664463.1">
    <property type="nucleotide sequence ID" value="NZ_JACLAW010000008.1"/>
</dbReference>
<feature type="transmembrane region" description="Helical" evidence="1">
    <location>
        <begin position="64"/>
        <end position="89"/>
    </location>
</feature>
<dbReference type="EMBL" id="JACLAW010000008">
    <property type="protein sequence ID" value="MBC2666165.1"/>
    <property type="molecule type" value="Genomic_DNA"/>
</dbReference>
<reference evidence="3 4" key="1">
    <citation type="submission" date="2020-08" db="EMBL/GenBank/DDBJ databases">
        <title>The genome sequence of type strain Novosphingobium flavum NBRC 111647.</title>
        <authorList>
            <person name="Liu Y."/>
        </authorList>
    </citation>
    <scope>NUCLEOTIDE SEQUENCE [LARGE SCALE GENOMIC DNA]</scope>
    <source>
        <strain evidence="3 4">NBRC 111647</strain>
    </source>
</reference>
<gene>
    <name evidence="3" type="ORF">H7F51_11615</name>
</gene>
<keyword evidence="1" id="KW-0812">Transmembrane</keyword>
<keyword evidence="4" id="KW-1185">Reference proteome</keyword>
<dbReference type="InterPro" id="IPR057169">
    <property type="entry name" value="DUF7847"/>
</dbReference>
<keyword evidence="1" id="KW-0472">Membrane</keyword>
<name>A0A7X1KMC3_9SPHN</name>